<keyword evidence="3" id="KW-0808">Transferase</keyword>
<reference evidence="12 13" key="1">
    <citation type="journal article" date="2012" name="PLoS Pathog.">
        <title>Diverse lifestyles and strategies of plant pathogenesis encoded in the genomes of eighteen Dothideomycetes fungi.</title>
        <authorList>
            <person name="Ohm R.A."/>
            <person name="Feau N."/>
            <person name="Henrissat B."/>
            <person name="Schoch C.L."/>
            <person name="Horwitz B.A."/>
            <person name="Barry K.W."/>
            <person name="Condon B.J."/>
            <person name="Copeland A.C."/>
            <person name="Dhillon B."/>
            <person name="Glaser F."/>
            <person name="Hesse C.N."/>
            <person name="Kosti I."/>
            <person name="LaButti K."/>
            <person name="Lindquist E.A."/>
            <person name="Lucas S."/>
            <person name="Salamov A.A."/>
            <person name="Bradshaw R.E."/>
            <person name="Ciuffetti L."/>
            <person name="Hamelin R.C."/>
            <person name="Kema G.H.J."/>
            <person name="Lawrence C."/>
            <person name="Scott J.A."/>
            <person name="Spatafora J.W."/>
            <person name="Turgeon B.G."/>
            <person name="de Wit P.J.G.M."/>
            <person name="Zhong S."/>
            <person name="Goodwin S.B."/>
            <person name="Grigoriev I.V."/>
        </authorList>
    </citation>
    <scope>NUCLEOTIDE SEQUENCE [LARGE SCALE GENOMIC DNA]</scope>
    <source>
        <strain evidence="12 13">UAMH 10762</strain>
    </source>
</reference>
<dbReference type="OMA" id="ETLPWYS"/>
<sequence length="425" mass="48071">MGSFVRSVTVRLRRHGQSATLQDAFHSATLVAAGCPVEEETLPDYRPCDFYPVHVGLLFNGRYRVLAKLGYGGGSTVWFCRDQLVRRYVAVKVCSIRLSDDGRRDLRPRWEWKAYSRLSGMTTDNKGAQHVRQILDRFTIGTANGVQHQCFVYEVAAVNLQQLERTYPNQKLPFAMAKDVLRAVLHALDFLHTEAGIVHTDIKKDNIFFPATEACVAQFAKALHRQRPVARYDENSNRLIYQSVHFTDLLKGSELSLQEPLLGDLGEAQVLWDEQASFPPSVVGPEPFRSPESIFGMPWGCAVDTWMLGHLAVSMASHQFLLDARKTGGRWSTTKHVRQMVALMGPPPPEYAGSRTVHPKIWEELLGSAKLRKYDAKTMDARMGVIPDVWMQDDLVGFLHRIFKWRPGERASAAELLRHRFLQAG</sequence>
<accession>M2LDK0</accession>
<dbReference type="GO" id="GO:0005524">
    <property type="term" value="F:ATP binding"/>
    <property type="evidence" value="ECO:0007669"/>
    <property type="project" value="UniProtKB-UniRule"/>
</dbReference>
<keyword evidence="13" id="KW-1185">Reference proteome</keyword>
<dbReference type="GO" id="GO:0005737">
    <property type="term" value="C:cytoplasm"/>
    <property type="evidence" value="ECO:0007669"/>
    <property type="project" value="TreeGrafter"/>
</dbReference>
<dbReference type="PROSITE" id="PS00107">
    <property type="entry name" value="PROTEIN_KINASE_ATP"/>
    <property type="match status" value="1"/>
</dbReference>
<evidence type="ECO:0000313" key="13">
    <source>
        <dbReference type="Proteomes" id="UP000011761"/>
    </source>
</evidence>
<proteinExistence type="inferred from homology"/>
<dbReference type="EMBL" id="KB445562">
    <property type="protein sequence ID" value="EMC92052.1"/>
    <property type="molecule type" value="Genomic_DNA"/>
</dbReference>
<dbReference type="SMART" id="SM00220">
    <property type="entry name" value="S_TKc"/>
    <property type="match status" value="1"/>
</dbReference>
<dbReference type="GO" id="GO:0005634">
    <property type="term" value="C:nucleus"/>
    <property type="evidence" value="ECO:0007669"/>
    <property type="project" value="TreeGrafter"/>
</dbReference>
<dbReference type="PROSITE" id="PS50011">
    <property type="entry name" value="PROTEIN_KINASE_DOM"/>
    <property type="match status" value="1"/>
</dbReference>
<dbReference type="STRING" id="717646.M2LDK0"/>
<evidence type="ECO:0000256" key="3">
    <source>
        <dbReference type="ARBA" id="ARBA00022679"/>
    </source>
</evidence>
<dbReference type="KEGG" id="bcom:BAUCODRAFT_274834"/>
<feature type="binding site" evidence="9">
    <location>
        <position position="92"/>
    </location>
    <ligand>
        <name>ATP</name>
        <dbReference type="ChEBI" id="CHEBI:30616"/>
    </ligand>
</feature>
<dbReference type="InterPro" id="IPR008271">
    <property type="entry name" value="Ser/Thr_kinase_AS"/>
</dbReference>
<dbReference type="RefSeq" id="XP_007680566.1">
    <property type="nucleotide sequence ID" value="XM_007682376.1"/>
</dbReference>
<evidence type="ECO:0000313" key="12">
    <source>
        <dbReference type="EMBL" id="EMC92052.1"/>
    </source>
</evidence>
<dbReference type="Gene3D" id="3.30.200.20">
    <property type="entry name" value="Phosphorylase Kinase, domain 1"/>
    <property type="match status" value="1"/>
</dbReference>
<dbReference type="GO" id="GO:0000245">
    <property type="term" value="P:spliceosomal complex assembly"/>
    <property type="evidence" value="ECO:0007669"/>
    <property type="project" value="TreeGrafter"/>
</dbReference>
<evidence type="ECO:0000256" key="5">
    <source>
        <dbReference type="ARBA" id="ARBA00022777"/>
    </source>
</evidence>
<dbReference type="eggNOG" id="KOG1290">
    <property type="taxonomic scope" value="Eukaryota"/>
</dbReference>
<gene>
    <name evidence="12" type="ORF">BAUCODRAFT_274834</name>
</gene>
<dbReference type="OrthoDB" id="5979581at2759"/>
<dbReference type="PROSITE" id="PS51257">
    <property type="entry name" value="PROKAR_LIPOPROTEIN"/>
    <property type="match status" value="1"/>
</dbReference>
<evidence type="ECO:0000256" key="6">
    <source>
        <dbReference type="ARBA" id="ARBA00022840"/>
    </source>
</evidence>
<evidence type="ECO:0000256" key="1">
    <source>
        <dbReference type="ARBA" id="ARBA00012513"/>
    </source>
</evidence>
<dbReference type="Gene3D" id="1.10.510.10">
    <property type="entry name" value="Transferase(Phosphotransferase) domain 1"/>
    <property type="match status" value="1"/>
</dbReference>
<feature type="domain" description="Protein kinase" evidence="11">
    <location>
        <begin position="63"/>
        <end position="422"/>
    </location>
</feature>
<evidence type="ECO:0000259" key="11">
    <source>
        <dbReference type="PROSITE" id="PS50011"/>
    </source>
</evidence>
<keyword evidence="6 9" id="KW-0067">ATP-binding</keyword>
<keyword evidence="2 10" id="KW-0723">Serine/threonine-protein kinase</keyword>
<dbReference type="InterPro" id="IPR017441">
    <property type="entry name" value="Protein_kinase_ATP_BS"/>
</dbReference>
<dbReference type="EC" id="2.7.11.1" evidence="1"/>
<evidence type="ECO:0000256" key="4">
    <source>
        <dbReference type="ARBA" id="ARBA00022741"/>
    </source>
</evidence>
<keyword evidence="5" id="KW-0418">Kinase</keyword>
<dbReference type="PANTHER" id="PTHR47634">
    <property type="entry name" value="PROTEIN KINASE DOMAIN-CONTAINING PROTEIN-RELATED"/>
    <property type="match status" value="1"/>
</dbReference>
<evidence type="ECO:0000256" key="10">
    <source>
        <dbReference type="RuleBase" id="RU000304"/>
    </source>
</evidence>
<evidence type="ECO:0000256" key="7">
    <source>
        <dbReference type="ARBA" id="ARBA00047899"/>
    </source>
</evidence>
<comment type="similarity">
    <text evidence="10">Belongs to the protein kinase superfamily.</text>
</comment>
<dbReference type="PANTHER" id="PTHR47634:SF9">
    <property type="entry name" value="PROTEIN KINASE DOMAIN-CONTAINING PROTEIN-RELATED"/>
    <property type="match status" value="1"/>
</dbReference>
<dbReference type="InterPro" id="IPR051334">
    <property type="entry name" value="SRPK"/>
</dbReference>
<comment type="catalytic activity">
    <reaction evidence="8">
        <text>L-seryl-[protein] + ATP = O-phospho-L-seryl-[protein] + ADP + H(+)</text>
        <dbReference type="Rhea" id="RHEA:17989"/>
        <dbReference type="Rhea" id="RHEA-COMP:9863"/>
        <dbReference type="Rhea" id="RHEA-COMP:11604"/>
        <dbReference type="ChEBI" id="CHEBI:15378"/>
        <dbReference type="ChEBI" id="CHEBI:29999"/>
        <dbReference type="ChEBI" id="CHEBI:30616"/>
        <dbReference type="ChEBI" id="CHEBI:83421"/>
        <dbReference type="ChEBI" id="CHEBI:456216"/>
        <dbReference type="EC" id="2.7.11.1"/>
    </reaction>
</comment>
<dbReference type="GO" id="GO:0050684">
    <property type="term" value="P:regulation of mRNA processing"/>
    <property type="evidence" value="ECO:0007669"/>
    <property type="project" value="TreeGrafter"/>
</dbReference>
<dbReference type="SUPFAM" id="SSF56112">
    <property type="entry name" value="Protein kinase-like (PK-like)"/>
    <property type="match status" value="1"/>
</dbReference>
<comment type="catalytic activity">
    <reaction evidence="7">
        <text>L-threonyl-[protein] + ATP = O-phospho-L-threonyl-[protein] + ADP + H(+)</text>
        <dbReference type="Rhea" id="RHEA:46608"/>
        <dbReference type="Rhea" id="RHEA-COMP:11060"/>
        <dbReference type="Rhea" id="RHEA-COMP:11605"/>
        <dbReference type="ChEBI" id="CHEBI:15378"/>
        <dbReference type="ChEBI" id="CHEBI:30013"/>
        <dbReference type="ChEBI" id="CHEBI:30616"/>
        <dbReference type="ChEBI" id="CHEBI:61977"/>
        <dbReference type="ChEBI" id="CHEBI:456216"/>
        <dbReference type="EC" id="2.7.11.1"/>
    </reaction>
</comment>
<dbReference type="Proteomes" id="UP000011761">
    <property type="component" value="Unassembled WGS sequence"/>
</dbReference>
<dbReference type="Pfam" id="PF00069">
    <property type="entry name" value="Pkinase"/>
    <property type="match status" value="2"/>
</dbReference>
<dbReference type="PROSITE" id="PS00108">
    <property type="entry name" value="PROTEIN_KINASE_ST"/>
    <property type="match status" value="1"/>
</dbReference>
<dbReference type="GO" id="GO:0004674">
    <property type="term" value="F:protein serine/threonine kinase activity"/>
    <property type="evidence" value="ECO:0007669"/>
    <property type="project" value="UniProtKB-KW"/>
</dbReference>
<dbReference type="GeneID" id="19110579"/>
<dbReference type="HOGENOM" id="CLU_000288_81_1_1"/>
<evidence type="ECO:0000256" key="8">
    <source>
        <dbReference type="ARBA" id="ARBA00048679"/>
    </source>
</evidence>
<keyword evidence="4 9" id="KW-0547">Nucleotide-binding</keyword>
<dbReference type="InterPro" id="IPR000719">
    <property type="entry name" value="Prot_kinase_dom"/>
</dbReference>
<evidence type="ECO:0000256" key="2">
    <source>
        <dbReference type="ARBA" id="ARBA00022527"/>
    </source>
</evidence>
<name>M2LDK0_BAUPA</name>
<protein>
    <recommendedName>
        <fullName evidence="1">non-specific serine/threonine protein kinase</fullName>
        <ecNumber evidence="1">2.7.11.1</ecNumber>
    </recommendedName>
</protein>
<dbReference type="InterPro" id="IPR011009">
    <property type="entry name" value="Kinase-like_dom_sf"/>
</dbReference>
<organism evidence="12 13">
    <name type="scientific">Baudoinia panamericana (strain UAMH 10762)</name>
    <name type="common">Angels' share fungus</name>
    <name type="synonym">Baudoinia compniacensis (strain UAMH 10762)</name>
    <dbReference type="NCBI Taxonomy" id="717646"/>
    <lineage>
        <taxon>Eukaryota</taxon>
        <taxon>Fungi</taxon>
        <taxon>Dikarya</taxon>
        <taxon>Ascomycota</taxon>
        <taxon>Pezizomycotina</taxon>
        <taxon>Dothideomycetes</taxon>
        <taxon>Dothideomycetidae</taxon>
        <taxon>Mycosphaerellales</taxon>
        <taxon>Teratosphaeriaceae</taxon>
        <taxon>Baudoinia</taxon>
    </lineage>
</organism>
<dbReference type="AlphaFoldDB" id="M2LDK0"/>
<evidence type="ECO:0000256" key="9">
    <source>
        <dbReference type="PROSITE-ProRule" id="PRU10141"/>
    </source>
</evidence>